<evidence type="ECO:0000256" key="6">
    <source>
        <dbReference type="ARBA" id="ARBA00022989"/>
    </source>
</evidence>
<proteinExistence type="predicted"/>
<keyword evidence="4" id="KW-1003">Cell membrane</keyword>
<evidence type="ECO:0000256" key="1">
    <source>
        <dbReference type="ARBA" id="ARBA00004429"/>
    </source>
</evidence>
<feature type="transmembrane region" description="Helical" evidence="10">
    <location>
        <begin position="394"/>
        <end position="414"/>
    </location>
</feature>
<dbReference type="InterPro" id="IPR050222">
    <property type="entry name" value="MATE_MdtK"/>
</dbReference>
<dbReference type="Pfam" id="PF01554">
    <property type="entry name" value="MatE"/>
    <property type="match status" value="2"/>
</dbReference>
<dbReference type="GO" id="GO:0015297">
    <property type="term" value="F:antiporter activity"/>
    <property type="evidence" value="ECO:0007669"/>
    <property type="project" value="UniProtKB-KW"/>
</dbReference>
<evidence type="ECO:0000256" key="7">
    <source>
        <dbReference type="ARBA" id="ARBA00023065"/>
    </source>
</evidence>
<feature type="transmembrane region" description="Helical" evidence="10">
    <location>
        <begin position="272"/>
        <end position="297"/>
    </location>
</feature>
<dbReference type="PANTHER" id="PTHR43298">
    <property type="entry name" value="MULTIDRUG RESISTANCE PROTEIN NORM-RELATED"/>
    <property type="match status" value="1"/>
</dbReference>
<dbReference type="PANTHER" id="PTHR43298:SF2">
    <property type="entry name" value="FMN_FAD EXPORTER YEEO-RELATED"/>
    <property type="match status" value="1"/>
</dbReference>
<dbReference type="GO" id="GO:0006811">
    <property type="term" value="P:monoatomic ion transport"/>
    <property type="evidence" value="ECO:0007669"/>
    <property type="project" value="UniProtKB-KW"/>
</dbReference>
<keyword evidence="2" id="KW-0813">Transport</keyword>
<evidence type="ECO:0000256" key="8">
    <source>
        <dbReference type="ARBA" id="ARBA00023136"/>
    </source>
</evidence>
<dbReference type="OrthoDB" id="9780160at2"/>
<dbReference type="KEGG" id="tpro:Ga0080559_TMP4346"/>
<dbReference type="CDD" id="cd13131">
    <property type="entry name" value="MATE_NorM_like"/>
    <property type="match status" value="1"/>
</dbReference>
<dbReference type="Proteomes" id="UP000186559">
    <property type="component" value="Chromosome"/>
</dbReference>
<dbReference type="InterPro" id="IPR048279">
    <property type="entry name" value="MdtK-like"/>
</dbReference>
<feature type="transmembrane region" description="Helical" evidence="10">
    <location>
        <begin position="356"/>
        <end position="382"/>
    </location>
</feature>
<evidence type="ECO:0000313" key="11">
    <source>
        <dbReference type="EMBL" id="APX25142.1"/>
    </source>
</evidence>
<keyword evidence="3" id="KW-0050">Antiport</keyword>
<reference evidence="11 12" key="1">
    <citation type="submission" date="2016-03" db="EMBL/GenBank/DDBJ databases">
        <title>Deep-sea bacteria in the southern Pacific.</title>
        <authorList>
            <person name="Tang K."/>
        </authorList>
    </citation>
    <scope>NUCLEOTIDE SEQUENCE [LARGE SCALE GENOMIC DNA]</scope>
    <source>
        <strain evidence="11 12">JLT2016</strain>
    </source>
</reference>
<feature type="transmembrane region" description="Helical" evidence="10">
    <location>
        <begin position="93"/>
        <end position="111"/>
    </location>
</feature>
<dbReference type="PIRSF" id="PIRSF006603">
    <property type="entry name" value="DinF"/>
    <property type="match status" value="1"/>
</dbReference>
<evidence type="ECO:0000256" key="5">
    <source>
        <dbReference type="ARBA" id="ARBA00022692"/>
    </source>
</evidence>
<evidence type="ECO:0000256" key="9">
    <source>
        <dbReference type="ARBA" id="ARBA00031636"/>
    </source>
</evidence>
<gene>
    <name evidence="11" type="ORF">Ga0080559_TMP4346</name>
</gene>
<feature type="transmembrane region" description="Helical" evidence="10">
    <location>
        <begin position="318"/>
        <end position="336"/>
    </location>
</feature>
<protein>
    <recommendedName>
        <fullName evidence="9">Multidrug-efflux transporter</fullName>
    </recommendedName>
</protein>
<evidence type="ECO:0000256" key="3">
    <source>
        <dbReference type="ARBA" id="ARBA00022449"/>
    </source>
</evidence>
<keyword evidence="7" id="KW-0406">Ion transport</keyword>
<sequence>MTTRLPYRTHARGLLLLGLPLVGGHLAQMAIGLTDAAMIGRYGVAELAGLTLATTAFAVIFLFGSGFAWAVTPMIAQYDAEGNHTMIRRATRMSLWLSIGVFLLAMPLMWFSAPALEALGQAPQVARDAQTYLRVAGFGLLPALGVMVFKSYLGALEHTRMVFWITVLAALANALANYMLIFGNFGAPELGIRGAAVASLVSHGVSFAGCALYARVQLPQYPLWQRFWRPDVELLRDVFSLGLPIGLTTLAEVGLFGASAILIGLFGPVPLAAHGIGLQITAATFMIHLGLANAATIRAGQARGRRDAVFLRRDARTVFALSIAAVVVTVALFLLVPEALVGIFLSPDDPQREAILAIGVALLMVAAAFQLVDALQVVALGLLRGLQDTRGPMIIAAVSYWGLGLPAGWLLGLHGGFGTVGVWFGLTIGLGAAAVLLLLRFWRRALPALDAQQAARSLALGGIPA</sequence>
<evidence type="ECO:0000313" key="12">
    <source>
        <dbReference type="Proteomes" id="UP000186559"/>
    </source>
</evidence>
<name>A0A1U7DAK5_9RHOB</name>
<feature type="transmembrane region" description="Helical" evidence="10">
    <location>
        <begin position="194"/>
        <end position="216"/>
    </location>
</feature>
<dbReference type="STRING" id="1229727.Ga0080559_TMP4346"/>
<dbReference type="EMBL" id="CP014796">
    <property type="protein sequence ID" value="APX25142.1"/>
    <property type="molecule type" value="Genomic_DNA"/>
</dbReference>
<feature type="transmembrane region" description="Helical" evidence="10">
    <location>
        <begin position="52"/>
        <end position="72"/>
    </location>
</feature>
<dbReference type="NCBIfam" id="TIGR00797">
    <property type="entry name" value="matE"/>
    <property type="match status" value="1"/>
</dbReference>
<keyword evidence="5 10" id="KW-0812">Transmembrane</keyword>
<feature type="transmembrane region" description="Helical" evidence="10">
    <location>
        <begin position="161"/>
        <end position="182"/>
    </location>
</feature>
<comment type="subcellular location">
    <subcellularLocation>
        <location evidence="1">Cell inner membrane</location>
        <topology evidence="1">Multi-pass membrane protein</topology>
    </subcellularLocation>
</comment>
<keyword evidence="6 10" id="KW-1133">Transmembrane helix</keyword>
<feature type="transmembrane region" description="Helical" evidence="10">
    <location>
        <begin position="131"/>
        <end position="149"/>
    </location>
</feature>
<dbReference type="InterPro" id="IPR002528">
    <property type="entry name" value="MATE_fam"/>
</dbReference>
<dbReference type="GO" id="GO:0005886">
    <property type="term" value="C:plasma membrane"/>
    <property type="evidence" value="ECO:0007669"/>
    <property type="project" value="UniProtKB-SubCell"/>
</dbReference>
<evidence type="ECO:0000256" key="4">
    <source>
        <dbReference type="ARBA" id="ARBA00022475"/>
    </source>
</evidence>
<feature type="transmembrane region" description="Helical" evidence="10">
    <location>
        <begin position="237"/>
        <end position="266"/>
    </location>
</feature>
<dbReference type="GO" id="GO:0042910">
    <property type="term" value="F:xenobiotic transmembrane transporter activity"/>
    <property type="evidence" value="ECO:0007669"/>
    <property type="project" value="InterPro"/>
</dbReference>
<organism evidence="11 12">
    <name type="scientific">Salipiger profundus</name>
    <dbReference type="NCBI Taxonomy" id="1229727"/>
    <lineage>
        <taxon>Bacteria</taxon>
        <taxon>Pseudomonadati</taxon>
        <taxon>Pseudomonadota</taxon>
        <taxon>Alphaproteobacteria</taxon>
        <taxon>Rhodobacterales</taxon>
        <taxon>Roseobacteraceae</taxon>
        <taxon>Salipiger</taxon>
    </lineage>
</organism>
<feature type="transmembrane region" description="Helical" evidence="10">
    <location>
        <begin position="420"/>
        <end position="439"/>
    </location>
</feature>
<evidence type="ECO:0000256" key="2">
    <source>
        <dbReference type="ARBA" id="ARBA00022448"/>
    </source>
</evidence>
<accession>A0A1U7DAK5</accession>
<keyword evidence="8 10" id="KW-0472">Membrane</keyword>
<dbReference type="RefSeq" id="WP_076624796.1">
    <property type="nucleotide sequence ID" value="NZ_BMEW01000006.1"/>
</dbReference>
<evidence type="ECO:0000256" key="10">
    <source>
        <dbReference type="SAM" id="Phobius"/>
    </source>
</evidence>
<keyword evidence="12" id="KW-1185">Reference proteome</keyword>
<dbReference type="AlphaFoldDB" id="A0A1U7DAK5"/>